<gene>
    <name evidence="11" type="ORF">NAG76_00050</name>
</gene>
<evidence type="ECO:0000259" key="10">
    <source>
        <dbReference type="PROSITE" id="PS50110"/>
    </source>
</evidence>
<dbReference type="GO" id="GO:0000160">
    <property type="term" value="P:phosphorelay signal transduction system"/>
    <property type="evidence" value="ECO:0007669"/>
    <property type="project" value="UniProtKB-KW"/>
</dbReference>
<dbReference type="Pfam" id="PF00072">
    <property type="entry name" value="Response_reg"/>
    <property type="match status" value="1"/>
</dbReference>
<evidence type="ECO:0000256" key="2">
    <source>
        <dbReference type="ARBA" id="ARBA00022490"/>
    </source>
</evidence>
<dbReference type="Pfam" id="PF12833">
    <property type="entry name" value="HTH_18"/>
    <property type="match status" value="1"/>
</dbReference>
<sequence>MFKMVFADDETHFRTYFRNVIDWNKYEIECCGEARNGMEMMALIEESEPSIVFLDINMPYMNGIEVAQNIKHLYPSIFIVMVTGHNEFDYIHQAMKIGVDDYILKPFNDEELLQTIQKVKSKLDQERLENIKRENELKFNKDSLLYYMVSHDLSKEEAMFKDKFNELFHIQPVSRFQSLCIEINTENDIDDNEMKLRKYIVHNILSDLFPNERDRYFFYGPENQVILIAFGHYIASTNNVSEIAMQQLYDVVKKRFRFNINIGIGEIYESVVDIKKSYLEALLAIQYKLLYSDKDVIYYSELETTKLANGFYSSDLNDELLKCLRKQDKEKINRELEKIHQDIVKMNVSIENVQMMMLSLVSVVMIYLNESNNKLENLFSVNYSPIDEIKKMRSIKIAMEWIGDLYMSALDLTKKQKNTKSSQLLTKAMQIIEQNYANSELKIEDISRQLFIQPRYLLKIFKEGIGISANDFLIETRMNQAKRILLEENNFKLSYIAEQVGYNDLAYFSKSFKKHTGFTPSEFTVKNK</sequence>
<dbReference type="PRINTS" id="PR00032">
    <property type="entry name" value="HTHARAC"/>
</dbReference>
<evidence type="ECO:0000256" key="1">
    <source>
        <dbReference type="ARBA" id="ARBA00004496"/>
    </source>
</evidence>
<dbReference type="SMART" id="SM00448">
    <property type="entry name" value="REC"/>
    <property type="match status" value="1"/>
</dbReference>
<dbReference type="InterPro" id="IPR018060">
    <property type="entry name" value="HTH_AraC"/>
</dbReference>
<evidence type="ECO:0000256" key="4">
    <source>
        <dbReference type="ARBA" id="ARBA00023012"/>
    </source>
</evidence>
<dbReference type="SMART" id="SM00342">
    <property type="entry name" value="HTH_ARAC"/>
    <property type="match status" value="1"/>
</dbReference>
<keyword evidence="3 8" id="KW-0597">Phosphoprotein</keyword>
<dbReference type="InterPro" id="IPR001789">
    <property type="entry name" value="Sig_transdc_resp-reg_receiver"/>
</dbReference>
<dbReference type="InterPro" id="IPR009057">
    <property type="entry name" value="Homeodomain-like_sf"/>
</dbReference>
<evidence type="ECO:0000313" key="12">
    <source>
        <dbReference type="Proteomes" id="UP001056756"/>
    </source>
</evidence>
<comment type="subcellular location">
    <subcellularLocation>
        <location evidence="1">Cytoplasm</location>
    </subcellularLocation>
</comment>
<dbReference type="GO" id="GO:0043565">
    <property type="term" value="F:sequence-specific DNA binding"/>
    <property type="evidence" value="ECO:0007669"/>
    <property type="project" value="InterPro"/>
</dbReference>
<dbReference type="PROSITE" id="PS50110">
    <property type="entry name" value="RESPONSE_REGULATORY"/>
    <property type="match status" value="1"/>
</dbReference>
<dbReference type="InterPro" id="IPR020449">
    <property type="entry name" value="Tscrpt_reg_AraC-type_HTH"/>
</dbReference>
<keyword evidence="5" id="KW-0805">Transcription regulation</keyword>
<dbReference type="InterPro" id="IPR011006">
    <property type="entry name" value="CheY-like_superfamily"/>
</dbReference>
<evidence type="ECO:0000256" key="5">
    <source>
        <dbReference type="ARBA" id="ARBA00023015"/>
    </source>
</evidence>
<dbReference type="CDD" id="cd17536">
    <property type="entry name" value="REC_YesN-like"/>
    <property type="match status" value="1"/>
</dbReference>
<keyword evidence="6" id="KW-0238">DNA-binding</keyword>
<evidence type="ECO:0000256" key="3">
    <source>
        <dbReference type="ARBA" id="ARBA00022553"/>
    </source>
</evidence>
<dbReference type="PROSITE" id="PS00041">
    <property type="entry name" value="HTH_ARAC_FAMILY_1"/>
    <property type="match status" value="1"/>
</dbReference>
<dbReference type="Proteomes" id="UP001056756">
    <property type="component" value="Chromosome"/>
</dbReference>
<dbReference type="SUPFAM" id="SSF52172">
    <property type="entry name" value="CheY-like"/>
    <property type="match status" value="1"/>
</dbReference>
<dbReference type="SUPFAM" id="SSF46689">
    <property type="entry name" value="Homeodomain-like"/>
    <property type="match status" value="1"/>
</dbReference>
<feature type="modified residue" description="4-aspartylphosphate" evidence="8">
    <location>
        <position position="55"/>
    </location>
</feature>
<keyword evidence="4" id="KW-0902">Two-component regulatory system</keyword>
<organism evidence="11 12">
    <name type="scientific">Candidatus Pristimantibacillus lignocellulolyticus</name>
    <dbReference type="NCBI Taxonomy" id="2994561"/>
    <lineage>
        <taxon>Bacteria</taxon>
        <taxon>Bacillati</taxon>
        <taxon>Bacillota</taxon>
        <taxon>Bacilli</taxon>
        <taxon>Bacillales</taxon>
        <taxon>Paenibacillaceae</taxon>
        <taxon>Candidatus Pristimantibacillus</taxon>
    </lineage>
</organism>
<dbReference type="AlphaFoldDB" id="A0A9J6ZF78"/>
<feature type="domain" description="Response regulatory" evidence="10">
    <location>
        <begin position="3"/>
        <end position="120"/>
    </location>
</feature>
<dbReference type="PROSITE" id="PS01124">
    <property type="entry name" value="HTH_ARAC_FAMILY_2"/>
    <property type="match status" value="1"/>
</dbReference>
<dbReference type="Gene3D" id="3.40.50.2300">
    <property type="match status" value="1"/>
</dbReference>
<evidence type="ECO:0000259" key="9">
    <source>
        <dbReference type="PROSITE" id="PS01124"/>
    </source>
</evidence>
<evidence type="ECO:0000256" key="8">
    <source>
        <dbReference type="PROSITE-ProRule" id="PRU00169"/>
    </source>
</evidence>
<evidence type="ECO:0000313" key="11">
    <source>
        <dbReference type="EMBL" id="URN94687.1"/>
    </source>
</evidence>
<name>A0A9J6ZF78_9BACL</name>
<dbReference type="Pfam" id="PF17853">
    <property type="entry name" value="GGDEF_2"/>
    <property type="match status" value="1"/>
</dbReference>
<accession>A0A9J6ZF78</accession>
<dbReference type="PANTHER" id="PTHR42713:SF3">
    <property type="entry name" value="TRANSCRIPTIONAL REGULATORY PROTEIN HPTR"/>
    <property type="match status" value="1"/>
</dbReference>
<dbReference type="InterPro" id="IPR041522">
    <property type="entry name" value="CdaR_GGDEF"/>
</dbReference>
<proteinExistence type="predicted"/>
<dbReference type="KEGG" id="plig:NAG76_00050"/>
<keyword evidence="2" id="KW-0963">Cytoplasm</keyword>
<dbReference type="Gene3D" id="1.10.10.60">
    <property type="entry name" value="Homeodomain-like"/>
    <property type="match status" value="2"/>
</dbReference>
<reference evidence="11" key="1">
    <citation type="submission" date="2022-05" db="EMBL/GenBank/DDBJ databases">
        <title>Novel bacterial taxa in a minimal lignocellulolytic consortium and its capacity to transform plastics disclosed by genome-resolved metagenomics.</title>
        <authorList>
            <person name="Rodriguez C.A.D."/>
            <person name="Diaz-Garcia L."/>
            <person name="Herrera K."/>
            <person name="Tarazona N.A."/>
            <person name="Sproer C."/>
            <person name="Overmann J."/>
            <person name="Jimenez D.J."/>
        </authorList>
    </citation>
    <scope>NUCLEOTIDE SEQUENCE</scope>
    <source>
        <strain evidence="11">MAG5</strain>
    </source>
</reference>
<dbReference type="InterPro" id="IPR051552">
    <property type="entry name" value="HptR"/>
</dbReference>
<evidence type="ECO:0000256" key="7">
    <source>
        <dbReference type="ARBA" id="ARBA00023163"/>
    </source>
</evidence>
<dbReference type="GO" id="GO:0005737">
    <property type="term" value="C:cytoplasm"/>
    <property type="evidence" value="ECO:0007669"/>
    <property type="project" value="UniProtKB-SubCell"/>
</dbReference>
<keyword evidence="7" id="KW-0804">Transcription</keyword>
<feature type="domain" description="HTH araC/xylS-type" evidence="9">
    <location>
        <begin position="426"/>
        <end position="526"/>
    </location>
</feature>
<evidence type="ECO:0000256" key="6">
    <source>
        <dbReference type="ARBA" id="ARBA00023125"/>
    </source>
</evidence>
<protein>
    <submittedName>
        <fullName evidence="11">Response regulator</fullName>
    </submittedName>
</protein>
<dbReference type="EMBL" id="CP097899">
    <property type="protein sequence ID" value="URN94687.1"/>
    <property type="molecule type" value="Genomic_DNA"/>
</dbReference>
<dbReference type="PANTHER" id="PTHR42713">
    <property type="entry name" value="HISTIDINE KINASE-RELATED"/>
    <property type="match status" value="1"/>
</dbReference>
<dbReference type="InterPro" id="IPR018062">
    <property type="entry name" value="HTH_AraC-typ_CS"/>
</dbReference>
<dbReference type="GO" id="GO:0003700">
    <property type="term" value="F:DNA-binding transcription factor activity"/>
    <property type="evidence" value="ECO:0007669"/>
    <property type="project" value="InterPro"/>
</dbReference>